<name>A0ABS7FEV5_9NEIS</name>
<proteinExistence type="predicted"/>
<gene>
    <name evidence="1" type="ORF">KIF53_13390</name>
</gene>
<evidence type="ECO:0000313" key="1">
    <source>
        <dbReference type="EMBL" id="MBW8288623.1"/>
    </source>
</evidence>
<evidence type="ECO:0000313" key="2">
    <source>
        <dbReference type="Proteomes" id="UP000711178"/>
    </source>
</evidence>
<organism evidence="1 2">
    <name type="scientific">Chromobacterium subtsugae</name>
    <dbReference type="NCBI Taxonomy" id="251747"/>
    <lineage>
        <taxon>Bacteria</taxon>
        <taxon>Pseudomonadati</taxon>
        <taxon>Pseudomonadota</taxon>
        <taxon>Betaproteobacteria</taxon>
        <taxon>Neisseriales</taxon>
        <taxon>Chromobacteriaceae</taxon>
        <taxon>Chromobacterium</taxon>
    </lineage>
</organism>
<dbReference type="EMBL" id="JAHDTB010000011">
    <property type="protein sequence ID" value="MBW8288623.1"/>
    <property type="molecule type" value="Genomic_DNA"/>
</dbReference>
<comment type="caution">
    <text evidence="1">The sequence shown here is derived from an EMBL/GenBank/DDBJ whole genome shotgun (WGS) entry which is preliminary data.</text>
</comment>
<dbReference type="Proteomes" id="UP000711178">
    <property type="component" value="Unassembled WGS sequence"/>
</dbReference>
<reference evidence="1 2" key="1">
    <citation type="submission" date="2021-05" db="EMBL/GenBank/DDBJ databases">
        <title>Draft Whole Genome Sequencing Of Biosensor Chromobacterium violaceum Strain CV026 Reveals A Regulatory RNA In Chromobacterium violaceum Phenotype Regulatory Network.</title>
        <authorList>
            <person name="Hong K.W."/>
            <person name="Chan K.G."/>
            <person name="Chang C.-Y."/>
        </authorList>
    </citation>
    <scope>NUCLEOTIDE SEQUENCE [LARGE SCALE GENOMIC DNA]</scope>
    <source>
        <strain evidence="1 2">ATCC 31532</strain>
    </source>
</reference>
<protein>
    <submittedName>
        <fullName evidence="1">Uncharacterized protein</fullName>
    </submittedName>
</protein>
<sequence length="193" mass="21972">MLPFVDYPLFMLCGANPLHQLQNGILFGAPVLEDIPMSRRNWKRLQPSSLRHALELCKDYAKEKHNLSVERIAERMGLTDHWTLYKWFQSGRMPVCMIRAYETVCGINYATRWLAASGGFLLIDMPTGRNASAEDIQVLQQTLNDAVGLLLQFYAGKGQETDTLAALQQGLEGLAWHHRNVERHLQPELELNP</sequence>
<accession>A0ABS7FEV5</accession>
<keyword evidence="2" id="KW-1185">Reference proteome</keyword>